<feature type="transmembrane region" description="Helical" evidence="13">
    <location>
        <begin position="176"/>
        <end position="198"/>
    </location>
</feature>
<feature type="transmembrane region" description="Helical" evidence="13">
    <location>
        <begin position="227"/>
        <end position="243"/>
    </location>
</feature>
<dbReference type="GO" id="GO:0006508">
    <property type="term" value="P:proteolysis"/>
    <property type="evidence" value="ECO:0007669"/>
    <property type="project" value="UniProtKB-KW"/>
</dbReference>
<dbReference type="CDD" id="cd06158">
    <property type="entry name" value="S2P-M50_like_1"/>
    <property type="match status" value="1"/>
</dbReference>
<feature type="transmembrane region" description="Helical" evidence="13">
    <location>
        <begin position="144"/>
        <end position="164"/>
    </location>
</feature>
<dbReference type="EMBL" id="JBBYXI010000003">
    <property type="protein sequence ID" value="MEN3931485.1"/>
    <property type="molecule type" value="Genomic_DNA"/>
</dbReference>
<evidence type="ECO:0000256" key="7">
    <source>
        <dbReference type="ARBA" id="ARBA00022723"/>
    </source>
</evidence>
<protein>
    <submittedName>
        <fullName evidence="14">Site-2 protease family protein</fullName>
    </submittedName>
</protein>
<keyword evidence="12 13" id="KW-0472">Membrane</keyword>
<evidence type="ECO:0000256" key="11">
    <source>
        <dbReference type="ARBA" id="ARBA00023049"/>
    </source>
</evidence>
<evidence type="ECO:0000256" key="9">
    <source>
        <dbReference type="ARBA" id="ARBA00022833"/>
    </source>
</evidence>
<evidence type="ECO:0000256" key="5">
    <source>
        <dbReference type="ARBA" id="ARBA00022670"/>
    </source>
</evidence>
<feature type="transmembrane region" description="Helical" evidence="13">
    <location>
        <begin position="30"/>
        <end position="49"/>
    </location>
</feature>
<dbReference type="PANTHER" id="PTHR35864">
    <property type="entry name" value="ZINC METALLOPROTEASE MJ0611-RELATED"/>
    <property type="match status" value="1"/>
</dbReference>
<dbReference type="Proteomes" id="UP001418637">
    <property type="component" value="Unassembled WGS sequence"/>
</dbReference>
<evidence type="ECO:0000256" key="8">
    <source>
        <dbReference type="ARBA" id="ARBA00022801"/>
    </source>
</evidence>
<keyword evidence="5 14" id="KW-0645">Protease</keyword>
<keyword evidence="7" id="KW-0479">Metal-binding</keyword>
<sequence>MCKPEKAHFAQLVTNPMLRKTSSLRTRHHISPSFIGLVAIMIISGVMMYNDMALSETIGPFLFVVSGWLIALCLHEFGHAIVAYKGGDKAVADTGYLTLDPLSYTHPVYSLLMPTLFIIMGFIALPGGAVYIRPSRLRSRDWQSAVSVAGPFMTLLCLCLTAVPFSLGLHKMGGTGLFWCSLALLAGFLAISLIWNLLPIPGLDGWGIIEPYLSYELQAIGHKWRQAGPTLLIIAVFLFRPLGQFVAKGMIAIIELMDIPSIYFFAGYQAFSLFK</sequence>
<feature type="transmembrane region" description="Helical" evidence="13">
    <location>
        <begin position="108"/>
        <end position="132"/>
    </location>
</feature>
<dbReference type="GO" id="GO:0008233">
    <property type="term" value="F:peptidase activity"/>
    <property type="evidence" value="ECO:0007669"/>
    <property type="project" value="UniProtKB-KW"/>
</dbReference>
<keyword evidence="9" id="KW-0862">Zinc</keyword>
<evidence type="ECO:0000256" key="1">
    <source>
        <dbReference type="ARBA" id="ARBA00001947"/>
    </source>
</evidence>
<evidence type="ECO:0000256" key="2">
    <source>
        <dbReference type="ARBA" id="ARBA00004651"/>
    </source>
</evidence>
<comment type="cofactor">
    <cofactor evidence="1">
        <name>Zn(2+)</name>
        <dbReference type="ChEBI" id="CHEBI:29105"/>
    </cofactor>
</comment>
<keyword evidence="4" id="KW-1003">Cell membrane</keyword>
<keyword evidence="15" id="KW-1185">Reference proteome</keyword>
<feature type="transmembrane region" description="Helical" evidence="13">
    <location>
        <begin position="61"/>
        <end position="84"/>
    </location>
</feature>
<proteinExistence type="inferred from homology"/>
<dbReference type="InterPro" id="IPR044537">
    <property type="entry name" value="Rip2-like"/>
</dbReference>
<keyword evidence="6 13" id="KW-0812">Transmembrane</keyword>
<accession>A0ABV0BL31</accession>
<name>A0ABV0BL31_9HYPH</name>
<keyword evidence="11" id="KW-0482">Metalloprotease</keyword>
<reference evidence="14 15" key="1">
    <citation type="submission" date="2024-04" db="EMBL/GenBank/DDBJ databases">
        <title>A novel species isolated from cricket.</title>
        <authorList>
            <person name="Wang H.-C."/>
        </authorList>
    </citation>
    <scope>NUCLEOTIDE SEQUENCE [LARGE SCALE GENOMIC DNA]</scope>
    <source>
        <strain evidence="14 15">WL0021</strain>
    </source>
</reference>
<dbReference type="RefSeq" id="WP_346337511.1">
    <property type="nucleotide sequence ID" value="NZ_JBBYXI010000003.1"/>
</dbReference>
<evidence type="ECO:0000313" key="15">
    <source>
        <dbReference type="Proteomes" id="UP001418637"/>
    </source>
</evidence>
<evidence type="ECO:0000313" key="14">
    <source>
        <dbReference type="EMBL" id="MEN3931485.1"/>
    </source>
</evidence>
<comment type="caution">
    <text evidence="14">The sequence shown here is derived from an EMBL/GenBank/DDBJ whole genome shotgun (WGS) entry which is preliminary data.</text>
</comment>
<evidence type="ECO:0000256" key="13">
    <source>
        <dbReference type="SAM" id="Phobius"/>
    </source>
</evidence>
<dbReference type="InterPro" id="IPR052348">
    <property type="entry name" value="Metallopeptidase_M50B"/>
</dbReference>
<comment type="subcellular location">
    <subcellularLocation>
        <location evidence="2">Cell membrane</location>
        <topology evidence="2">Multi-pass membrane protein</topology>
    </subcellularLocation>
</comment>
<comment type="similarity">
    <text evidence="3">Belongs to the peptidase M50B family.</text>
</comment>
<dbReference type="PANTHER" id="PTHR35864:SF1">
    <property type="entry name" value="ZINC METALLOPROTEASE YWHC-RELATED"/>
    <property type="match status" value="1"/>
</dbReference>
<evidence type="ECO:0000256" key="10">
    <source>
        <dbReference type="ARBA" id="ARBA00022989"/>
    </source>
</evidence>
<keyword evidence="8" id="KW-0378">Hydrolase</keyword>
<evidence type="ECO:0000256" key="12">
    <source>
        <dbReference type="ARBA" id="ARBA00023136"/>
    </source>
</evidence>
<evidence type="ECO:0000256" key="6">
    <source>
        <dbReference type="ARBA" id="ARBA00022692"/>
    </source>
</evidence>
<evidence type="ECO:0000256" key="4">
    <source>
        <dbReference type="ARBA" id="ARBA00022475"/>
    </source>
</evidence>
<keyword evidence="10 13" id="KW-1133">Transmembrane helix</keyword>
<organism evidence="14 15">
    <name type="scientific">Hohaiivirga grylli</name>
    <dbReference type="NCBI Taxonomy" id="3133970"/>
    <lineage>
        <taxon>Bacteria</taxon>
        <taxon>Pseudomonadati</taxon>
        <taxon>Pseudomonadota</taxon>
        <taxon>Alphaproteobacteria</taxon>
        <taxon>Hyphomicrobiales</taxon>
        <taxon>Methylobacteriaceae</taxon>
        <taxon>Hohaiivirga</taxon>
    </lineage>
</organism>
<gene>
    <name evidence="14" type="ORF">WJT86_10495</name>
</gene>
<evidence type="ECO:0000256" key="3">
    <source>
        <dbReference type="ARBA" id="ARBA00007931"/>
    </source>
</evidence>